<dbReference type="InterPro" id="IPR009030">
    <property type="entry name" value="Growth_fac_rcpt_cys_sf"/>
</dbReference>
<dbReference type="InterPro" id="IPR017441">
    <property type="entry name" value="Protein_kinase_ATP_BS"/>
</dbReference>
<dbReference type="eggNOG" id="ENOG502RVHS">
    <property type="taxonomic scope" value="Eukaryota"/>
</dbReference>
<dbReference type="InterPro" id="IPR001245">
    <property type="entry name" value="Ser-Thr/Tyr_kinase_cat_dom"/>
</dbReference>
<keyword evidence="1 3" id="KW-0547">Nucleotide-binding</keyword>
<dbReference type="Gene3D" id="1.10.510.10">
    <property type="entry name" value="Transferase(Phosphotransferase) domain 1"/>
    <property type="match status" value="1"/>
</dbReference>
<name>U9T4Z9_RHIID</name>
<dbReference type="AlphaFoldDB" id="U9T4Z9"/>
<dbReference type="PROSITE" id="PS50011">
    <property type="entry name" value="PROTEIN_KINASE_DOM"/>
    <property type="match status" value="1"/>
</dbReference>
<dbReference type="InterPro" id="IPR000719">
    <property type="entry name" value="Prot_kinase_dom"/>
</dbReference>
<reference evidence="5" key="1">
    <citation type="submission" date="2013-07" db="EMBL/GenBank/DDBJ databases">
        <title>The genome of an arbuscular mycorrhizal fungus provides insights into the evolution of the oldest plant symbiosis.</title>
        <authorList>
            <consortium name="DOE Joint Genome Institute"/>
            <person name="Tisserant E."/>
            <person name="Malbreil M."/>
            <person name="Kuo A."/>
            <person name="Kohler A."/>
            <person name="Symeonidi A."/>
            <person name="Balestrini R."/>
            <person name="Charron P."/>
            <person name="Duensing N."/>
            <person name="Frei-dit-Frey N."/>
            <person name="Gianinazzi-Pearson V."/>
            <person name="Gilbert B."/>
            <person name="Handa Y."/>
            <person name="Hijri M."/>
            <person name="Kaul R."/>
            <person name="Kawaguchi M."/>
            <person name="Krajinski F."/>
            <person name="Lammers P."/>
            <person name="Lapierre D."/>
            <person name="Masclaux F.G."/>
            <person name="Murat C."/>
            <person name="Morin E."/>
            <person name="Ndikumana S."/>
            <person name="Pagni M."/>
            <person name="Petitpierre D."/>
            <person name="Requena N."/>
            <person name="Rosikiewicz P."/>
            <person name="Riley R."/>
            <person name="Saito K."/>
            <person name="San Clemente H."/>
            <person name="Shapiro H."/>
            <person name="van Tuinen D."/>
            <person name="Becard G."/>
            <person name="Bonfante P."/>
            <person name="Paszkowski U."/>
            <person name="Shachar-Hill Y."/>
            <person name="Young J.P."/>
            <person name="Sanders I.R."/>
            <person name="Henrissat B."/>
            <person name="Rensing S.A."/>
            <person name="Grigoriev I.V."/>
            <person name="Corradi N."/>
            <person name="Roux C."/>
            <person name="Martin F."/>
        </authorList>
    </citation>
    <scope>NUCLEOTIDE SEQUENCE</scope>
    <source>
        <strain evidence="5">DAOM 197198</strain>
    </source>
</reference>
<dbReference type="PROSITE" id="PS00107">
    <property type="entry name" value="PROTEIN_KINASE_ATP"/>
    <property type="match status" value="1"/>
</dbReference>
<dbReference type="PANTHER" id="PTHR24418">
    <property type="entry name" value="TYROSINE-PROTEIN KINASE"/>
    <property type="match status" value="1"/>
</dbReference>
<dbReference type="VEuPathDB" id="FungiDB:RhiirFUN_011437"/>
<dbReference type="HOGENOM" id="CLU_000288_7_8_1"/>
<organism evidence="5">
    <name type="scientific">Rhizophagus irregularis (strain DAOM 181602 / DAOM 197198 / MUCL 43194)</name>
    <name type="common">Arbuscular mycorrhizal fungus</name>
    <name type="synonym">Glomus intraradices</name>
    <dbReference type="NCBI Taxonomy" id="747089"/>
    <lineage>
        <taxon>Eukaryota</taxon>
        <taxon>Fungi</taxon>
        <taxon>Fungi incertae sedis</taxon>
        <taxon>Mucoromycota</taxon>
        <taxon>Glomeromycotina</taxon>
        <taxon>Glomeromycetes</taxon>
        <taxon>Glomerales</taxon>
        <taxon>Glomeraceae</taxon>
        <taxon>Rhizophagus</taxon>
    </lineage>
</organism>
<evidence type="ECO:0000259" key="4">
    <source>
        <dbReference type="PROSITE" id="PS50011"/>
    </source>
</evidence>
<keyword evidence="2 3" id="KW-0067">ATP-binding</keyword>
<feature type="domain" description="Protein kinase" evidence="4">
    <location>
        <begin position="362"/>
        <end position="464"/>
    </location>
</feature>
<feature type="binding site" evidence="3">
    <location>
        <position position="401"/>
    </location>
    <ligand>
        <name>ATP</name>
        <dbReference type="ChEBI" id="CHEBI:30616"/>
    </ligand>
</feature>
<evidence type="ECO:0000256" key="3">
    <source>
        <dbReference type="PROSITE-ProRule" id="PRU10141"/>
    </source>
</evidence>
<dbReference type="GO" id="GO:0005524">
    <property type="term" value="F:ATP binding"/>
    <property type="evidence" value="ECO:0007669"/>
    <property type="project" value="UniProtKB-UniRule"/>
</dbReference>
<evidence type="ECO:0000256" key="2">
    <source>
        <dbReference type="ARBA" id="ARBA00022840"/>
    </source>
</evidence>
<evidence type="ECO:0000313" key="5">
    <source>
        <dbReference type="EMBL" id="ESA03215.1"/>
    </source>
</evidence>
<dbReference type="SUPFAM" id="SSF57184">
    <property type="entry name" value="Growth factor receptor domain"/>
    <property type="match status" value="1"/>
</dbReference>
<dbReference type="InterPro" id="IPR050198">
    <property type="entry name" value="Non-receptor_tyrosine_kinases"/>
</dbReference>
<accession>U9T4Z9</accession>
<dbReference type="EMBL" id="KI295183">
    <property type="protein sequence ID" value="ESA03215.1"/>
    <property type="molecule type" value="Genomic_DNA"/>
</dbReference>
<dbReference type="SUPFAM" id="SSF56112">
    <property type="entry name" value="Protein kinase-like (PK-like)"/>
    <property type="match status" value="1"/>
</dbReference>
<dbReference type="GO" id="GO:0004672">
    <property type="term" value="F:protein kinase activity"/>
    <property type="evidence" value="ECO:0007669"/>
    <property type="project" value="InterPro"/>
</dbReference>
<evidence type="ECO:0000256" key="1">
    <source>
        <dbReference type="ARBA" id="ARBA00022741"/>
    </source>
</evidence>
<sequence length="464" mass="54104">MEFLGLRDLTAGKKIIAENFANWTSGNEIIDNFIQEKQLNYDSTYANGVYKKAVFEWIPYNELININEIGKNCFATAIWKEGPLFYFKSENEWAKISYEVVILKFLYDLQNITDELINKVEPYLKSDVNFWNILKSGYGSGSYLKNDVILGISQNPDKEVYLLVFNVKYFDHYCEKCGNESKNRLDKWCKQCEIDYLKNNFADWTIGNDKIDNSIQKMLLKINSCRGNNVLTAIWKDGSLYFSSIRKSYDREINKKVILKFLCNSQNASHLFLNEIVYSVKENYGITQNPDTKDYMLVCKIEYYCENCGKQYNNQFEINNKSCISCQTNPENKEINDLIQEIKLSIDRRSDIMFEWIPYDQFNDIKEIGKGGFSTVYSAIWKDGLLSYKGKRKSNTKIALKCLNNSQKLLDKFINEVKAYLQQNVNNILKIYGISQNPNTEEYIMVLEYAEGGNFNSYLKEKSS</sequence>
<dbReference type="InterPro" id="IPR011009">
    <property type="entry name" value="Kinase-like_dom_sf"/>
</dbReference>
<protein>
    <recommendedName>
        <fullName evidence="4">Protein kinase domain-containing protein</fullName>
    </recommendedName>
</protein>
<proteinExistence type="predicted"/>
<gene>
    <name evidence="5" type="ORF">GLOINDRAFT_5759</name>
</gene>
<dbReference type="Pfam" id="PF07714">
    <property type="entry name" value="PK_Tyr_Ser-Thr"/>
    <property type="match status" value="1"/>
</dbReference>